<keyword evidence="3" id="KW-0677">Repeat</keyword>
<evidence type="ECO:0000256" key="4">
    <source>
        <dbReference type="ARBA" id="ARBA00022801"/>
    </source>
</evidence>
<reference evidence="8 9" key="1">
    <citation type="journal article" date="2019" name="New Phytol.">
        <title>Comparative genomics reveals unique wood-decay strategies and fruiting body development in the Schizophyllaceae.</title>
        <authorList>
            <person name="Almasi E."/>
            <person name="Sahu N."/>
            <person name="Krizsan K."/>
            <person name="Balint B."/>
            <person name="Kovacs G.M."/>
            <person name="Kiss B."/>
            <person name="Cseklye J."/>
            <person name="Drula E."/>
            <person name="Henrissat B."/>
            <person name="Nagy I."/>
            <person name="Chovatia M."/>
            <person name="Adam C."/>
            <person name="LaButti K."/>
            <person name="Lipzen A."/>
            <person name="Riley R."/>
            <person name="Grigoriev I.V."/>
            <person name="Nagy L.G."/>
        </authorList>
    </citation>
    <scope>NUCLEOTIDE SEQUENCE [LARGE SCALE GENOMIC DNA]</scope>
    <source>
        <strain evidence="8 9">NL-1724</strain>
    </source>
</reference>
<evidence type="ECO:0000256" key="7">
    <source>
        <dbReference type="ARBA" id="ARBA00047551"/>
    </source>
</evidence>
<proteinExistence type="inferred from homology"/>
<dbReference type="EC" id="3.1.1.97" evidence="6"/>
<comment type="similarity">
    <text evidence="5">Belongs to the DPH7 family.</text>
</comment>
<dbReference type="InterPro" id="IPR052415">
    <property type="entry name" value="Diphthine_MTase"/>
</dbReference>
<dbReference type="InterPro" id="IPR001680">
    <property type="entry name" value="WD40_rpt"/>
</dbReference>
<name>A0A550CND6_9AGAR</name>
<evidence type="ECO:0000256" key="6">
    <source>
        <dbReference type="ARBA" id="ARBA00039131"/>
    </source>
</evidence>
<evidence type="ECO:0000313" key="9">
    <source>
        <dbReference type="Proteomes" id="UP000320762"/>
    </source>
</evidence>
<dbReference type="GO" id="GO:0005737">
    <property type="term" value="C:cytoplasm"/>
    <property type="evidence" value="ECO:0007669"/>
    <property type="project" value="TreeGrafter"/>
</dbReference>
<dbReference type="SUPFAM" id="SSF50978">
    <property type="entry name" value="WD40 repeat-like"/>
    <property type="match status" value="1"/>
</dbReference>
<dbReference type="InterPro" id="IPR015943">
    <property type="entry name" value="WD40/YVTN_repeat-like_dom_sf"/>
</dbReference>
<evidence type="ECO:0000256" key="3">
    <source>
        <dbReference type="ARBA" id="ARBA00022737"/>
    </source>
</evidence>
<keyword evidence="2" id="KW-0853">WD repeat</keyword>
<dbReference type="Proteomes" id="UP000320762">
    <property type="component" value="Unassembled WGS sequence"/>
</dbReference>
<dbReference type="SMART" id="SM00320">
    <property type="entry name" value="WD40"/>
    <property type="match status" value="3"/>
</dbReference>
<dbReference type="Gene3D" id="2.130.10.10">
    <property type="entry name" value="YVTN repeat-like/Quinoprotein amine dehydrogenase"/>
    <property type="match status" value="1"/>
</dbReference>
<dbReference type="PANTHER" id="PTHR46042">
    <property type="entry name" value="DIPHTHINE METHYLTRANSFERASE"/>
    <property type="match status" value="1"/>
</dbReference>
<comment type="pathway">
    <text evidence="1">Protein modification; peptidyl-diphthamide biosynthesis.</text>
</comment>
<dbReference type="OrthoDB" id="1930760at2759"/>
<evidence type="ECO:0000256" key="1">
    <source>
        <dbReference type="ARBA" id="ARBA00005156"/>
    </source>
</evidence>
<keyword evidence="9" id="KW-1185">Reference proteome</keyword>
<dbReference type="EMBL" id="VDMD01000004">
    <property type="protein sequence ID" value="TRM66326.1"/>
    <property type="molecule type" value="Genomic_DNA"/>
</dbReference>
<organism evidence="8 9">
    <name type="scientific">Schizophyllum amplum</name>
    <dbReference type="NCBI Taxonomy" id="97359"/>
    <lineage>
        <taxon>Eukaryota</taxon>
        <taxon>Fungi</taxon>
        <taxon>Dikarya</taxon>
        <taxon>Basidiomycota</taxon>
        <taxon>Agaricomycotina</taxon>
        <taxon>Agaricomycetes</taxon>
        <taxon>Agaricomycetidae</taxon>
        <taxon>Agaricales</taxon>
        <taxon>Schizophyllaceae</taxon>
        <taxon>Schizophyllum</taxon>
    </lineage>
</organism>
<sequence length="324" mass="36156">MLADIRTGYDTIWPADSVEFCPAEDARSTFVCGTYNLEKQTEEQSAAKQPQVRRGKCLLFHLDSLSTDIRCNTTPSSLLAIANSEGHVTLHRYDATDRNLHQQQSISCASEDTLCLSLDWSNRRSPGSLGSLAVSLSNGSIVLLHPKTSGLVMSDTWHAHDYEPWIVAWDYWNTNTIFSGGDDLMLKVWDCRQGFEQPSLVNRRFDSGITTIQANPHVENVVAVGSYDNSVRIFDTRNMRGAISQSDVGGGAWRVKWHPSTARAEDLAVACMHDGFKVLRYANGFLKAHKSLAYGVDWCYASGIEETVLASCSFYDHELHLWRA</sequence>
<comment type="caution">
    <text evidence="8">The sequence shown here is derived from an EMBL/GenBank/DDBJ whole genome shotgun (WGS) entry which is preliminary data.</text>
</comment>
<dbReference type="STRING" id="97359.A0A550CND6"/>
<evidence type="ECO:0000256" key="5">
    <source>
        <dbReference type="ARBA" id="ARBA00038092"/>
    </source>
</evidence>
<accession>A0A550CND6</accession>
<gene>
    <name evidence="8" type="ORF">BD626DRAFT_487423</name>
</gene>
<comment type="catalytic activity">
    <reaction evidence="7">
        <text>diphthine methyl ester-[translation elongation factor 2] + H2O = diphthine-[translation elongation factor 2] + methanol + H(+)</text>
        <dbReference type="Rhea" id="RHEA:42656"/>
        <dbReference type="Rhea" id="RHEA-COMP:10172"/>
        <dbReference type="Rhea" id="RHEA-COMP:10173"/>
        <dbReference type="ChEBI" id="CHEBI:15377"/>
        <dbReference type="ChEBI" id="CHEBI:15378"/>
        <dbReference type="ChEBI" id="CHEBI:17790"/>
        <dbReference type="ChEBI" id="CHEBI:79005"/>
        <dbReference type="ChEBI" id="CHEBI:82696"/>
        <dbReference type="EC" id="3.1.1.97"/>
    </reaction>
</comment>
<evidence type="ECO:0000313" key="8">
    <source>
        <dbReference type="EMBL" id="TRM66326.1"/>
    </source>
</evidence>
<dbReference type="AlphaFoldDB" id="A0A550CND6"/>
<keyword evidence="4" id="KW-0378">Hydrolase</keyword>
<dbReference type="PANTHER" id="PTHR46042:SF1">
    <property type="entry name" value="DIPHTHINE METHYLTRANSFERASE"/>
    <property type="match status" value="1"/>
</dbReference>
<dbReference type="GO" id="GO:0017183">
    <property type="term" value="P:protein histidyl modification to diphthamide"/>
    <property type="evidence" value="ECO:0007669"/>
    <property type="project" value="TreeGrafter"/>
</dbReference>
<protein>
    <recommendedName>
        <fullName evidence="6">methylated diphthine methylhydrolase</fullName>
        <ecNumber evidence="6">3.1.1.97</ecNumber>
    </recommendedName>
</protein>
<evidence type="ECO:0000256" key="2">
    <source>
        <dbReference type="ARBA" id="ARBA00022574"/>
    </source>
</evidence>
<dbReference type="GO" id="GO:0061685">
    <property type="term" value="F:diphthine methylesterase activity"/>
    <property type="evidence" value="ECO:0007669"/>
    <property type="project" value="UniProtKB-EC"/>
</dbReference>
<dbReference type="InterPro" id="IPR036322">
    <property type="entry name" value="WD40_repeat_dom_sf"/>
</dbReference>